<evidence type="ECO:0000256" key="4">
    <source>
        <dbReference type="ARBA" id="ARBA00023027"/>
    </source>
</evidence>
<dbReference type="InterPro" id="IPR045865">
    <property type="entry name" value="ACT-like_dom_sf"/>
</dbReference>
<dbReference type="Gene3D" id="3.40.50.720">
    <property type="entry name" value="NAD(P)-binding Rossmann-like Domain"/>
    <property type="match status" value="2"/>
</dbReference>
<dbReference type="SUPFAM" id="SSF51735">
    <property type="entry name" value="NAD(P)-binding Rossmann-fold domains"/>
    <property type="match status" value="1"/>
</dbReference>
<keyword evidence="3 6" id="KW-0560">Oxidoreductase</keyword>
<dbReference type="InterPro" id="IPR036291">
    <property type="entry name" value="NAD(P)-bd_dom_sf"/>
</dbReference>
<dbReference type="Gene3D" id="3.30.70.260">
    <property type="match status" value="1"/>
</dbReference>
<comment type="pathway">
    <text evidence="1 6">Amino-acid biosynthesis; L-serine biosynthesis; L-serine from 3-phospho-D-glycerate: step 1/3.</text>
</comment>
<dbReference type="InterPro" id="IPR006139">
    <property type="entry name" value="D-isomer_2_OHA_DH_cat_dom"/>
</dbReference>
<organism evidence="10 11">
    <name type="scientific">Paludibaculum fermentans</name>
    <dbReference type="NCBI Taxonomy" id="1473598"/>
    <lineage>
        <taxon>Bacteria</taxon>
        <taxon>Pseudomonadati</taxon>
        <taxon>Acidobacteriota</taxon>
        <taxon>Terriglobia</taxon>
        <taxon>Bryobacterales</taxon>
        <taxon>Bryobacteraceae</taxon>
        <taxon>Paludibaculum</taxon>
    </lineage>
</organism>
<dbReference type="GO" id="GO:0006564">
    <property type="term" value="P:L-serine biosynthetic process"/>
    <property type="evidence" value="ECO:0007669"/>
    <property type="project" value="UniProtKB-UniRule"/>
</dbReference>
<proteinExistence type="inferred from homology"/>
<dbReference type="InterPro" id="IPR006236">
    <property type="entry name" value="PGDH"/>
</dbReference>
<feature type="domain" description="D-isomer specific 2-hydroxyacid dehydrogenase catalytic" evidence="7">
    <location>
        <begin position="3"/>
        <end position="310"/>
    </location>
</feature>
<dbReference type="FunFam" id="3.40.50.720:FF:000021">
    <property type="entry name" value="D-3-phosphoglycerate dehydrogenase"/>
    <property type="match status" value="1"/>
</dbReference>
<dbReference type="PROSITE" id="PS00671">
    <property type="entry name" value="D_2_HYDROXYACID_DH_3"/>
    <property type="match status" value="1"/>
</dbReference>
<dbReference type="KEGG" id="pfer:IRI77_21355"/>
<evidence type="ECO:0000256" key="1">
    <source>
        <dbReference type="ARBA" id="ARBA00005216"/>
    </source>
</evidence>
<dbReference type="Pfam" id="PF02826">
    <property type="entry name" value="2-Hacid_dh_C"/>
    <property type="match status" value="1"/>
</dbReference>
<dbReference type="UniPathway" id="UPA00135">
    <property type="reaction ID" value="UER00196"/>
</dbReference>
<evidence type="ECO:0000259" key="8">
    <source>
        <dbReference type="Pfam" id="PF02826"/>
    </source>
</evidence>
<protein>
    <recommendedName>
        <fullName evidence="6">D-3-phosphoglycerate dehydrogenase</fullName>
        <ecNumber evidence="6">1.1.1.95</ecNumber>
    </recommendedName>
</protein>
<dbReference type="PANTHER" id="PTHR42938">
    <property type="entry name" value="FORMATE DEHYDROGENASE 1"/>
    <property type="match status" value="1"/>
</dbReference>
<dbReference type="GO" id="GO:0051287">
    <property type="term" value="F:NAD binding"/>
    <property type="evidence" value="ECO:0007669"/>
    <property type="project" value="UniProtKB-UniRule"/>
</dbReference>
<dbReference type="InterPro" id="IPR006140">
    <property type="entry name" value="D-isomer_DH_NAD-bd"/>
</dbReference>
<feature type="domain" description="D-isomer specific 2-hydroxyacid dehydrogenase NAD-binding" evidence="8">
    <location>
        <begin position="103"/>
        <end position="278"/>
    </location>
</feature>
<evidence type="ECO:0000256" key="2">
    <source>
        <dbReference type="ARBA" id="ARBA00005854"/>
    </source>
</evidence>
<evidence type="ECO:0000313" key="10">
    <source>
        <dbReference type="EMBL" id="QOY85371.1"/>
    </source>
</evidence>
<evidence type="ECO:0000256" key="5">
    <source>
        <dbReference type="ARBA" id="ARBA00048731"/>
    </source>
</evidence>
<comment type="catalytic activity">
    <reaction evidence="5 6">
        <text>(2R)-3-phosphoglycerate + NAD(+) = 3-phosphooxypyruvate + NADH + H(+)</text>
        <dbReference type="Rhea" id="RHEA:12641"/>
        <dbReference type="ChEBI" id="CHEBI:15378"/>
        <dbReference type="ChEBI" id="CHEBI:18110"/>
        <dbReference type="ChEBI" id="CHEBI:57540"/>
        <dbReference type="ChEBI" id="CHEBI:57945"/>
        <dbReference type="ChEBI" id="CHEBI:58272"/>
        <dbReference type="EC" id="1.1.1.95"/>
    </reaction>
</comment>
<keyword evidence="6" id="KW-0028">Amino-acid biosynthesis</keyword>
<dbReference type="Gene3D" id="3.30.1330.90">
    <property type="entry name" value="D-3-phosphoglycerate dehydrogenase, domain 3"/>
    <property type="match status" value="1"/>
</dbReference>
<dbReference type="SUPFAM" id="SSF55021">
    <property type="entry name" value="ACT-like"/>
    <property type="match status" value="1"/>
</dbReference>
<evidence type="ECO:0000256" key="3">
    <source>
        <dbReference type="ARBA" id="ARBA00023002"/>
    </source>
</evidence>
<evidence type="ECO:0000259" key="9">
    <source>
        <dbReference type="Pfam" id="PF19304"/>
    </source>
</evidence>
<reference evidence="10 11" key="1">
    <citation type="submission" date="2020-10" db="EMBL/GenBank/DDBJ databases">
        <title>Complete genome sequence of Paludibaculum fermentans P105T, a facultatively anaerobic acidobacterium capable of dissimilatory Fe(III) reduction.</title>
        <authorList>
            <person name="Dedysh S.N."/>
            <person name="Beletsky A.V."/>
            <person name="Kulichevskaya I.S."/>
            <person name="Mardanov A.V."/>
            <person name="Ravin N.V."/>
        </authorList>
    </citation>
    <scope>NUCLEOTIDE SEQUENCE [LARGE SCALE GENOMIC DNA]</scope>
    <source>
        <strain evidence="10 11">P105</strain>
    </source>
</reference>
<dbReference type="EC" id="1.1.1.95" evidence="6"/>
<dbReference type="CDD" id="cd04902">
    <property type="entry name" value="ACT_3PGDH-xct"/>
    <property type="match status" value="1"/>
</dbReference>
<evidence type="ECO:0000313" key="11">
    <source>
        <dbReference type="Proteomes" id="UP000593892"/>
    </source>
</evidence>
<dbReference type="PANTHER" id="PTHR42938:SF47">
    <property type="entry name" value="HYDROXYPYRUVATE REDUCTASE"/>
    <property type="match status" value="1"/>
</dbReference>
<dbReference type="InterPro" id="IPR029753">
    <property type="entry name" value="D-isomer_DH_CS"/>
</dbReference>
<accession>A0A7S7SID8</accession>
<dbReference type="CDD" id="cd12173">
    <property type="entry name" value="PGDH_4"/>
    <property type="match status" value="1"/>
</dbReference>
<evidence type="ECO:0000256" key="6">
    <source>
        <dbReference type="RuleBase" id="RU363003"/>
    </source>
</evidence>
<comment type="similarity">
    <text evidence="2 6">Belongs to the D-isomer specific 2-hydroxyacid dehydrogenase family.</text>
</comment>
<sequence>MKILVAEPLSPAAIALLQKQSSWDIVVSNPKEYEPHLADCDALLVRSAVKVKGDTLAKAPKLRVVARAGVGVDNVDLPAATAAGVLVMNTPGGNAVSVAEHTLAMMLGLARMVPAATASTRAGKWEKKKFLGNELRGKTLGVVGLGNIGQEVVRRARGFEMRIVASDPYVNPATAAHLGVELVSLDELLSNSDYISLHLAVTPETRGMINAATIARMKDGVRIINCARGELVDQNALCEALVSKKVAGAGLDVFEPEPLPADHPLLQCDNLIATPHIAGSTEEAQEIVGIRIVEQLVEYLQNGVAINAVNMPAVTPEQYKAIGGSITLAERLGKFAAYVSTGHPKGVRVTYFGRIAEMNTNLVRNAALAGVLSRGLSNRVNLVNSMQVAAQRNLTVSESHQPRSIGEDSVLVEIDTDQGVTSVSGSIILDKPRLLSVDGIRVESTLAGQLIYMRNDDVPGVIGHVGTVLGRNSVNIANFSLGRQDKPTAPGQPLIAVALVEVDSAPGEAVLDELRTNPAVRLAVTVQPGD</sequence>
<dbReference type="InterPro" id="IPR029009">
    <property type="entry name" value="ASB_dom_sf"/>
</dbReference>
<keyword evidence="11" id="KW-1185">Reference proteome</keyword>
<gene>
    <name evidence="10" type="ORF">IRI77_21355</name>
</gene>
<dbReference type="Proteomes" id="UP000593892">
    <property type="component" value="Chromosome"/>
</dbReference>
<name>A0A7S7SID8_PALFE</name>
<dbReference type="GO" id="GO:0004617">
    <property type="term" value="F:phosphoglycerate dehydrogenase activity"/>
    <property type="evidence" value="ECO:0007669"/>
    <property type="project" value="UniProtKB-UniRule"/>
</dbReference>
<dbReference type="SUPFAM" id="SSF52283">
    <property type="entry name" value="Formate/glycerate dehydrogenase catalytic domain-like"/>
    <property type="match status" value="1"/>
</dbReference>
<dbReference type="EMBL" id="CP063849">
    <property type="protein sequence ID" value="QOY85371.1"/>
    <property type="molecule type" value="Genomic_DNA"/>
</dbReference>
<dbReference type="Pfam" id="PF00389">
    <property type="entry name" value="2-Hacid_dh"/>
    <property type="match status" value="1"/>
</dbReference>
<dbReference type="InterPro" id="IPR045626">
    <property type="entry name" value="PGDH_ASB_dom"/>
</dbReference>
<dbReference type="NCBIfam" id="TIGR01327">
    <property type="entry name" value="PGDH"/>
    <property type="match status" value="1"/>
</dbReference>
<feature type="domain" description="D-3-phosphoglycerate dehydrogenase ASB" evidence="9">
    <location>
        <begin position="326"/>
        <end position="437"/>
    </location>
</feature>
<dbReference type="RefSeq" id="WP_194447041.1">
    <property type="nucleotide sequence ID" value="NZ_CP063849.1"/>
</dbReference>
<evidence type="ECO:0000259" key="7">
    <source>
        <dbReference type="Pfam" id="PF00389"/>
    </source>
</evidence>
<dbReference type="Pfam" id="PF19304">
    <property type="entry name" value="PGDH_inter"/>
    <property type="match status" value="1"/>
</dbReference>
<keyword evidence="6" id="KW-0718">Serine biosynthesis</keyword>
<dbReference type="SUPFAM" id="SSF143548">
    <property type="entry name" value="Serine metabolism enzymes domain"/>
    <property type="match status" value="1"/>
</dbReference>
<dbReference type="AlphaFoldDB" id="A0A7S7SID8"/>
<keyword evidence="4 6" id="KW-0520">NAD</keyword>